<dbReference type="EMBL" id="VDEP01000512">
    <property type="protein sequence ID" value="KAA1065160.1"/>
    <property type="molecule type" value="Genomic_DNA"/>
</dbReference>
<protein>
    <submittedName>
        <fullName evidence="1">Uncharacterized protein</fullName>
    </submittedName>
</protein>
<comment type="caution">
    <text evidence="1">The sequence shown here is derived from an EMBL/GenBank/DDBJ whole genome shotgun (WGS) entry which is preliminary data.</text>
</comment>
<reference evidence="1 2" key="1">
    <citation type="submission" date="2019-05" db="EMBL/GenBank/DDBJ databases">
        <title>Emergence of the Ug99 lineage of the wheat stem rust pathogen through somatic hybridization.</title>
        <authorList>
            <person name="Li F."/>
            <person name="Upadhyaya N.M."/>
            <person name="Sperschneider J."/>
            <person name="Matny O."/>
            <person name="Nguyen-Phuc H."/>
            <person name="Mago R."/>
            <person name="Raley C."/>
            <person name="Miller M.E."/>
            <person name="Silverstein K.A.T."/>
            <person name="Henningsen E."/>
            <person name="Hirsch C.D."/>
            <person name="Visser B."/>
            <person name="Pretorius Z.A."/>
            <person name="Steffenson B.J."/>
            <person name="Schwessinger B."/>
            <person name="Dodds P.N."/>
            <person name="Figueroa M."/>
        </authorList>
    </citation>
    <scope>NUCLEOTIDE SEQUENCE [LARGE SCALE GENOMIC DNA]</scope>
    <source>
        <strain evidence="1 2">Ug99</strain>
    </source>
</reference>
<name>A0A5B0LMW1_PUCGR</name>
<evidence type="ECO:0000313" key="1">
    <source>
        <dbReference type="EMBL" id="KAA1065160.1"/>
    </source>
</evidence>
<accession>A0A5B0LMW1</accession>
<dbReference type="AlphaFoldDB" id="A0A5B0LMW1"/>
<organism evidence="1 2">
    <name type="scientific">Puccinia graminis f. sp. tritici</name>
    <dbReference type="NCBI Taxonomy" id="56615"/>
    <lineage>
        <taxon>Eukaryota</taxon>
        <taxon>Fungi</taxon>
        <taxon>Dikarya</taxon>
        <taxon>Basidiomycota</taxon>
        <taxon>Pucciniomycotina</taxon>
        <taxon>Pucciniomycetes</taxon>
        <taxon>Pucciniales</taxon>
        <taxon>Pucciniaceae</taxon>
        <taxon>Puccinia</taxon>
    </lineage>
</organism>
<dbReference type="Proteomes" id="UP000325313">
    <property type="component" value="Unassembled WGS sequence"/>
</dbReference>
<gene>
    <name evidence="1" type="ORF">PGTUg99_012257</name>
</gene>
<sequence>MNWPRFRTRPNSLSGGRPAPLLRSGIALPTIHYLVIHHCTDLVLDLLANPPANGIPKLTRTGSVYSNKNLPSARFCGIAPTLLPKENSPMEETLNPLIRHVPVSIYIWWNSFW</sequence>
<proteinExistence type="predicted"/>
<evidence type="ECO:0000313" key="2">
    <source>
        <dbReference type="Proteomes" id="UP000325313"/>
    </source>
</evidence>